<dbReference type="SUPFAM" id="SSF117070">
    <property type="entry name" value="LEA14-like"/>
    <property type="match status" value="1"/>
</dbReference>
<keyword evidence="1" id="KW-0472">Membrane</keyword>
<dbReference type="InterPro" id="IPR004864">
    <property type="entry name" value="LEA_2"/>
</dbReference>
<feature type="transmembrane region" description="Helical" evidence="1">
    <location>
        <begin position="22"/>
        <end position="48"/>
    </location>
</feature>
<evidence type="ECO:0000313" key="4">
    <source>
        <dbReference type="Proteomes" id="UP000655225"/>
    </source>
</evidence>
<evidence type="ECO:0000259" key="2">
    <source>
        <dbReference type="Pfam" id="PF03168"/>
    </source>
</evidence>
<reference evidence="3 4" key="1">
    <citation type="submission" date="2020-04" db="EMBL/GenBank/DDBJ databases">
        <title>Plant Genome Project.</title>
        <authorList>
            <person name="Zhang R.-G."/>
        </authorList>
    </citation>
    <scope>NUCLEOTIDE SEQUENCE [LARGE SCALE GENOMIC DNA]</scope>
    <source>
        <strain evidence="3">YNK0</strain>
        <tissue evidence="3">Leaf</tissue>
    </source>
</reference>
<dbReference type="Pfam" id="PF03168">
    <property type="entry name" value="LEA_2"/>
    <property type="match status" value="1"/>
</dbReference>
<dbReference type="Gene3D" id="2.60.40.1820">
    <property type="match status" value="1"/>
</dbReference>
<dbReference type="Proteomes" id="UP000655225">
    <property type="component" value="Unassembled WGS sequence"/>
</dbReference>
<gene>
    <name evidence="3" type="ORF">HHK36_018718</name>
</gene>
<comment type="caution">
    <text evidence="3">The sequence shown here is derived from an EMBL/GenBank/DDBJ whole genome shotgun (WGS) entry which is preliminary data.</text>
</comment>
<dbReference type="OMA" id="DCHIIFG"/>
<evidence type="ECO:0000256" key="1">
    <source>
        <dbReference type="SAM" id="Phobius"/>
    </source>
</evidence>
<proteinExistence type="predicted"/>
<feature type="domain" description="Late embryogenesis abundant protein LEA-2 subgroup" evidence="2">
    <location>
        <begin position="86"/>
        <end position="183"/>
    </location>
</feature>
<keyword evidence="4" id="KW-1185">Reference proteome</keyword>
<dbReference type="EMBL" id="JABCRI010000013">
    <property type="protein sequence ID" value="KAF8394782.1"/>
    <property type="molecule type" value="Genomic_DNA"/>
</dbReference>
<organism evidence="3 4">
    <name type="scientific">Tetracentron sinense</name>
    <name type="common">Spur-leaf</name>
    <dbReference type="NCBI Taxonomy" id="13715"/>
    <lineage>
        <taxon>Eukaryota</taxon>
        <taxon>Viridiplantae</taxon>
        <taxon>Streptophyta</taxon>
        <taxon>Embryophyta</taxon>
        <taxon>Tracheophyta</taxon>
        <taxon>Spermatophyta</taxon>
        <taxon>Magnoliopsida</taxon>
        <taxon>Trochodendrales</taxon>
        <taxon>Trochodendraceae</taxon>
        <taxon>Tetracentron</taxon>
    </lineage>
</organism>
<accession>A0A834YUX5</accession>
<keyword evidence="1" id="KW-1133">Transmembrane helix</keyword>
<name>A0A834YUX5_TETSI</name>
<evidence type="ECO:0000313" key="3">
    <source>
        <dbReference type="EMBL" id="KAF8394782.1"/>
    </source>
</evidence>
<sequence>MIAENGGVGGWKQQRKVRKRRCLVATAAVVLLLFTLFVIVLILAFTVFKPKDPQTQIISATVDGIAPRVSLPALRVELNVTLDLQILVHNPNRASFKHGPGKSLVFYRGNQVGEIDLSPGQIPDRGSETLRCRLTLEADQFASDMTHLISDVLAGELVIDTRTRIPGRVTFLGIFKKHAVALSECQVAIGITDMKIRRQDCKNKTKL</sequence>
<dbReference type="InterPro" id="IPR055301">
    <property type="entry name" value="Lea14-like_2"/>
</dbReference>
<dbReference type="PANTHER" id="PTHR31852">
    <property type="entry name" value="LATE EMBRYOGENESIS ABUNDANT (LEA) HYDROXYPROLINE-RICH GLYCOPROTEIN FAMILY"/>
    <property type="match status" value="1"/>
</dbReference>
<protein>
    <recommendedName>
        <fullName evidence="2">Late embryogenesis abundant protein LEA-2 subgroup domain-containing protein</fullName>
    </recommendedName>
</protein>
<keyword evidence="1" id="KW-0812">Transmembrane</keyword>
<dbReference type="AlphaFoldDB" id="A0A834YUX5"/>
<dbReference type="OrthoDB" id="1910624at2759"/>